<feature type="transmembrane region" description="Helical" evidence="6">
    <location>
        <begin position="264"/>
        <end position="284"/>
    </location>
</feature>
<dbReference type="EMBL" id="JACSPV010000042">
    <property type="protein sequence ID" value="MBD8006954.1"/>
    <property type="molecule type" value="Genomic_DNA"/>
</dbReference>
<evidence type="ECO:0000256" key="5">
    <source>
        <dbReference type="ARBA" id="ARBA00023136"/>
    </source>
</evidence>
<evidence type="ECO:0000256" key="3">
    <source>
        <dbReference type="ARBA" id="ARBA00022692"/>
    </source>
</evidence>
<keyword evidence="3 6" id="KW-0812">Transmembrane</keyword>
<feature type="transmembrane region" description="Helical" evidence="6">
    <location>
        <begin position="67"/>
        <end position="90"/>
    </location>
</feature>
<evidence type="ECO:0000313" key="9">
    <source>
        <dbReference type="Proteomes" id="UP000648182"/>
    </source>
</evidence>
<evidence type="ECO:0000313" key="8">
    <source>
        <dbReference type="EMBL" id="MBD8006954.1"/>
    </source>
</evidence>
<dbReference type="Pfam" id="PF03553">
    <property type="entry name" value="Na_H_antiporter"/>
    <property type="match status" value="1"/>
</dbReference>
<keyword evidence="9" id="KW-1185">Reference proteome</keyword>
<proteinExistence type="predicted"/>
<gene>
    <name evidence="8" type="ORF">H9631_17960</name>
</gene>
<feature type="transmembrane region" description="Helical" evidence="6">
    <location>
        <begin position="296"/>
        <end position="322"/>
    </location>
</feature>
<feature type="transmembrane region" description="Helical" evidence="6">
    <location>
        <begin position="194"/>
        <end position="217"/>
    </location>
</feature>
<evidence type="ECO:0000259" key="7">
    <source>
        <dbReference type="Pfam" id="PF03553"/>
    </source>
</evidence>
<feature type="transmembrane region" description="Helical" evidence="6">
    <location>
        <begin position="376"/>
        <end position="400"/>
    </location>
</feature>
<dbReference type="PANTHER" id="PTHR43478">
    <property type="entry name" value="NA+/H+ ANTIPORTER-RELATED"/>
    <property type="match status" value="1"/>
</dbReference>
<feature type="transmembrane region" description="Helical" evidence="6">
    <location>
        <begin position="156"/>
        <end position="182"/>
    </location>
</feature>
<protein>
    <submittedName>
        <fullName evidence="8">Na+/H+ antiporter NhaC family protein</fullName>
    </submittedName>
</protein>
<comment type="subcellular location">
    <subcellularLocation>
        <location evidence="1">Cell membrane</location>
        <topology evidence="1">Multi-pass membrane protein</topology>
    </subcellularLocation>
</comment>
<comment type="caution">
    <text evidence="8">The sequence shown here is derived from an EMBL/GenBank/DDBJ whole genome shotgun (WGS) entry which is preliminary data.</text>
</comment>
<name>A0ABR8VQB3_9BACI</name>
<feature type="transmembrane region" description="Helical" evidence="6">
    <location>
        <begin position="494"/>
        <end position="511"/>
    </location>
</feature>
<feature type="transmembrane region" description="Helical" evidence="6">
    <location>
        <begin position="111"/>
        <end position="136"/>
    </location>
</feature>
<feature type="transmembrane region" description="Helical" evidence="6">
    <location>
        <begin position="342"/>
        <end position="364"/>
    </location>
</feature>
<organism evidence="8 9">
    <name type="scientific">Bacillus norwichensis</name>
    <dbReference type="NCBI Taxonomy" id="2762217"/>
    <lineage>
        <taxon>Bacteria</taxon>
        <taxon>Bacillati</taxon>
        <taxon>Bacillota</taxon>
        <taxon>Bacilli</taxon>
        <taxon>Bacillales</taxon>
        <taxon>Bacillaceae</taxon>
        <taxon>Bacillus</taxon>
    </lineage>
</organism>
<dbReference type="PANTHER" id="PTHR43478:SF1">
    <property type="entry name" value="NA+_H+ ANTIPORTER NHAC-LIKE C-TERMINAL DOMAIN-CONTAINING PROTEIN"/>
    <property type="match status" value="1"/>
</dbReference>
<evidence type="ECO:0000256" key="4">
    <source>
        <dbReference type="ARBA" id="ARBA00022989"/>
    </source>
</evidence>
<keyword evidence="4 6" id="KW-1133">Transmembrane helix</keyword>
<evidence type="ECO:0000256" key="1">
    <source>
        <dbReference type="ARBA" id="ARBA00004651"/>
    </source>
</evidence>
<dbReference type="InterPro" id="IPR018461">
    <property type="entry name" value="Na/H_Antiport_NhaC-like_C"/>
</dbReference>
<accession>A0ABR8VQB3</accession>
<evidence type="ECO:0000256" key="2">
    <source>
        <dbReference type="ARBA" id="ARBA00022475"/>
    </source>
</evidence>
<dbReference type="Proteomes" id="UP000648182">
    <property type="component" value="Unassembled WGS sequence"/>
</dbReference>
<keyword evidence="5 6" id="KW-0472">Membrane</keyword>
<sequence>MEQSIYSLLPPLLAILMVILTRRVLLSLGTGIIVSALLLGKGSVGESFSYLWDAVKGIFVEDGGLNSWNICILVFLFLLGAITALINIAGGSRAFGEWAMTKVKSRAGAQILTAVFGIIIFIDDYFNALAVGQVARPITDRHRVSRAKLAYLIDSTSAPICVISPISSWGAFIIGIIGTVLTKHNITDISAFTAFLQIIPMNLYVWATLGLVFIIAIRNVDFGSMRTHEKRTLETGIPYDPNKAIPGEIKEDLPSSENGSVGDLVWPIVALFAGTIAAIIWSGIKESKSGASIMDIFGNADVALALIIGGLFGLVVAAILFLRQKSINPSMDAKLLFKGIRVGMQSMLPAVMILVFAWAIITLIEDLGTGVFLGNLVANSQLNISFLPVIMFAVAGLMAFATGTSWGSFGILLPIAGQVVAATDMSMMLPALAAVLAGSVFGDHCSPISDTTILSSTGAGCNHMDHVITQLPYALTSALIAGIGFVVMGLTDNGLLGLATVVVLLGIFALTTRKNKIPQKQTVIEEKSGR</sequence>
<feature type="domain" description="Na+/H+ antiporter NhaC-like C-terminal" evidence="7">
    <location>
        <begin position="160"/>
        <end position="490"/>
    </location>
</feature>
<feature type="transmembrane region" description="Helical" evidence="6">
    <location>
        <begin position="12"/>
        <end position="39"/>
    </location>
</feature>
<feature type="transmembrane region" description="Helical" evidence="6">
    <location>
        <begin position="471"/>
        <end position="488"/>
    </location>
</feature>
<keyword evidence="2" id="KW-1003">Cell membrane</keyword>
<dbReference type="RefSeq" id="WP_191815260.1">
    <property type="nucleotide sequence ID" value="NZ_JACSPV010000042.1"/>
</dbReference>
<reference evidence="8 9" key="1">
    <citation type="submission" date="2020-08" db="EMBL/GenBank/DDBJ databases">
        <title>A Genomic Blueprint of the Chicken Gut Microbiome.</title>
        <authorList>
            <person name="Gilroy R."/>
            <person name="Ravi A."/>
            <person name="Getino M."/>
            <person name="Pursley I."/>
            <person name="Horton D.L."/>
            <person name="Alikhan N.-F."/>
            <person name="Baker D."/>
            <person name="Gharbi K."/>
            <person name="Hall N."/>
            <person name="Watson M."/>
            <person name="Adriaenssens E.M."/>
            <person name="Foster-Nyarko E."/>
            <person name="Jarju S."/>
            <person name="Secka A."/>
            <person name="Antonio M."/>
            <person name="Oren A."/>
            <person name="Chaudhuri R."/>
            <person name="La Ragione R.M."/>
            <person name="Hildebrand F."/>
            <person name="Pallen M.J."/>
        </authorList>
    </citation>
    <scope>NUCLEOTIDE SEQUENCE [LARGE SCALE GENOMIC DNA]</scope>
    <source>
        <strain evidence="8 9">Sa1BUA2</strain>
    </source>
</reference>
<evidence type="ECO:0000256" key="6">
    <source>
        <dbReference type="SAM" id="Phobius"/>
    </source>
</evidence>